<dbReference type="InterPro" id="IPR009057">
    <property type="entry name" value="Homeodomain-like_sf"/>
</dbReference>
<dbReference type="CDD" id="cd00086">
    <property type="entry name" value="homeodomain"/>
    <property type="match status" value="1"/>
</dbReference>
<proteinExistence type="predicted"/>
<dbReference type="PANTHER" id="PTHR11850">
    <property type="entry name" value="HOMEOBOX PROTEIN TRANSCRIPTION FACTORS"/>
    <property type="match status" value="1"/>
</dbReference>
<dbReference type="Pfam" id="PF05920">
    <property type="entry name" value="Homeobox_KN"/>
    <property type="match status" value="1"/>
</dbReference>
<reference evidence="9 10" key="1">
    <citation type="submission" date="2015-06" db="EMBL/GenBank/DDBJ databases">
        <title>Talaromyces atroroseus IBT 11181 draft genome.</title>
        <authorList>
            <person name="Rasmussen K.B."/>
            <person name="Rasmussen S."/>
            <person name="Petersen B."/>
            <person name="Sicheritz-Ponten T."/>
            <person name="Mortensen U.H."/>
            <person name="Thrane U."/>
        </authorList>
    </citation>
    <scope>NUCLEOTIDE SEQUENCE [LARGE SCALE GENOMIC DNA]</scope>
    <source>
        <strain evidence="9 10">IBT 11181</strain>
    </source>
</reference>
<keyword evidence="4" id="KW-0479">Metal-binding</keyword>
<dbReference type="PROSITE" id="PS50157">
    <property type="entry name" value="ZINC_FINGER_C2H2_2"/>
    <property type="match status" value="1"/>
</dbReference>
<evidence type="ECO:0000256" key="3">
    <source>
        <dbReference type="ARBA" id="ARBA00023242"/>
    </source>
</evidence>
<dbReference type="InterPro" id="IPR008422">
    <property type="entry name" value="KN_HD"/>
</dbReference>
<evidence type="ECO:0000256" key="6">
    <source>
        <dbReference type="SAM" id="MobiDB-lite"/>
    </source>
</evidence>
<keyword evidence="1 5" id="KW-0238">DNA-binding</keyword>
<feature type="compositionally biased region" description="Basic residues" evidence="6">
    <location>
        <begin position="240"/>
        <end position="252"/>
    </location>
</feature>
<dbReference type="Proteomes" id="UP000214365">
    <property type="component" value="Unassembled WGS sequence"/>
</dbReference>
<evidence type="ECO:0000256" key="2">
    <source>
        <dbReference type="ARBA" id="ARBA00023155"/>
    </source>
</evidence>
<feature type="DNA-binding region" description="Homeobox" evidence="5">
    <location>
        <begin position="62"/>
        <end position="124"/>
    </location>
</feature>
<feature type="domain" description="Homeobox" evidence="7">
    <location>
        <begin position="60"/>
        <end position="123"/>
    </location>
</feature>
<sequence length="436" mass="49215">MSLSGSMVLTLHPSHAPTAIDIASRFETVSPVFSNLHGLAEDVDEVGIQVEENAKAMEPDNDRRESKQLLRKGARTLKAWFYQHQEYPYPNEAEKEELSKETGLSVKRVSTWFANARRRQKQKQKSAAPPTEIFRFGSPMPSMTPMERWQATPPEDEAVPQSTIEKAIPTNGSGPCMSTFSNSFNDFDYLLDLDDDSSHLDSSAASLGGKYSEASSDSFSSAWSHHSSGDNGLSFSSLPKRPRPRPKRGRRKSTSEGAYQCTFCTQSFNKKNDWCRHEKSVHISLESWICSPDLQDLQPSAPALAECKFCDTKGPSRTHWETHDFNVCADTPIAERSFTRKDYLWQHLKKFHACTKLPVAKLEDWRCQGNNITSRCGFCETTFPTWSTRMDHLAGHFKQGARMSQWTGDWGMEPAVMARLRNAVLPAERSFIVFPD</sequence>
<keyword evidence="3 5" id="KW-0539">Nucleus</keyword>
<keyword evidence="10" id="KW-1185">Reference proteome</keyword>
<dbReference type="SMART" id="SM00355">
    <property type="entry name" value="ZnF_C2H2"/>
    <property type="match status" value="2"/>
</dbReference>
<keyword evidence="4" id="KW-0862">Zinc</keyword>
<evidence type="ECO:0008006" key="11">
    <source>
        <dbReference type="Google" id="ProtNLM"/>
    </source>
</evidence>
<evidence type="ECO:0000313" key="9">
    <source>
        <dbReference type="EMBL" id="OKL56037.1"/>
    </source>
</evidence>
<dbReference type="PROSITE" id="PS50071">
    <property type="entry name" value="HOMEOBOX_2"/>
    <property type="match status" value="1"/>
</dbReference>
<dbReference type="OrthoDB" id="10056939at2759"/>
<feature type="region of interest" description="Disordered" evidence="6">
    <location>
        <begin position="228"/>
        <end position="254"/>
    </location>
</feature>
<evidence type="ECO:0000259" key="8">
    <source>
        <dbReference type="PROSITE" id="PS50157"/>
    </source>
</evidence>
<dbReference type="SUPFAM" id="SSF46689">
    <property type="entry name" value="Homeodomain-like"/>
    <property type="match status" value="1"/>
</dbReference>
<dbReference type="EMBL" id="LFMY01000016">
    <property type="protein sequence ID" value="OKL56037.1"/>
    <property type="molecule type" value="Genomic_DNA"/>
</dbReference>
<dbReference type="STRING" id="1441469.A0A225ARF7"/>
<dbReference type="GO" id="GO:0008270">
    <property type="term" value="F:zinc ion binding"/>
    <property type="evidence" value="ECO:0007669"/>
    <property type="project" value="UniProtKB-KW"/>
</dbReference>
<dbReference type="InterPro" id="IPR001356">
    <property type="entry name" value="HD"/>
</dbReference>
<comment type="subcellular location">
    <subcellularLocation>
        <location evidence="5">Nucleus</location>
    </subcellularLocation>
</comment>
<evidence type="ECO:0000259" key="7">
    <source>
        <dbReference type="PROSITE" id="PS50071"/>
    </source>
</evidence>
<feature type="region of interest" description="Disordered" evidence="6">
    <location>
        <begin position="115"/>
        <end position="160"/>
    </location>
</feature>
<organism evidence="9 10">
    <name type="scientific">Talaromyces atroroseus</name>
    <dbReference type="NCBI Taxonomy" id="1441469"/>
    <lineage>
        <taxon>Eukaryota</taxon>
        <taxon>Fungi</taxon>
        <taxon>Dikarya</taxon>
        <taxon>Ascomycota</taxon>
        <taxon>Pezizomycotina</taxon>
        <taxon>Eurotiomycetes</taxon>
        <taxon>Eurotiomycetidae</taxon>
        <taxon>Eurotiales</taxon>
        <taxon>Trichocomaceae</taxon>
        <taxon>Talaromyces</taxon>
        <taxon>Talaromyces sect. Trachyspermi</taxon>
    </lineage>
</organism>
<dbReference type="InterPro" id="IPR013087">
    <property type="entry name" value="Znf_C2H2_type"/>
</dbReference>
<protein>
    <recommendedName>
        <fullName evidence="11">Homeobox domain-containing protein</fullName>
    </recommendedName>
</protein>
<dbReference type="InterPro" id="IPR050224">
    <property type="entry name" value="TALE_homeobox"/>
</dbReference>
<name>A0A225ARF7_TALAT</name>
<dbReference type="Gene3D" id="1.10.10.60">
    <property type="entry name" value="Homeodomain-like"/>
    <property type="match status" value="1"/>
</dbReference>
<evidence type="ECO:0000256" key="5">
    <source>
        <dbReference type="PROSITE-ProRule" id="PRU00108"/>
    </source>
</evidence>
<dbReference type="PROSITE" id="PS00028">
    <property type="entry name" value="ZINC_FINGER_C2H2_1"/>
    <property type="match status" value="1"/>
</dbReference>
<dbReference type="SMART" id="SM00389">
    <property type="entry name" value="HOX"/>
    <property type="match status" value="1"/>
</dbReference>
<dbReference type="GeneID" id="31008466"/>
<comment type="caution">
    <text evidence="9">The sequence shown here is derived from an EMBL/GenBank/DDBJ whole genome shotgun (WGS) entry which is preliminary data.</text>
</comment>
<gene>
    <name evidence="9" type="ORF">UA08_08710</name>
</gene>
<dbReference type="GO" id="GO:0005634">
    <property type="term" value="C:nucleus"/>
    <property type="evidence" value="ECO:0007669"/>
    <property type="project" value="UniProtKB-SubCell"/>
</dbReference>
<dbReference type="PROSITE" id="PS00027">
    <property type="entry name" value="HOMEOBOX_1"/>
    <property type="match status" value="1"/>
</dbReference>
<dbReference type="RefSeq" id="XP_020116158.1">
    <property type="nucleotide sequence ID" value="XM_020263604.1"/>
</dbReference>
<evidence type="ECO:0000313" key="10">
    <source>
        <dbReference type="Proteomes" id="UP000214365"/>
    </source>
</evidence>
<keyword evidence="4" id="KW-0863">Zinc-finger</keyword>
<dbReference type="InterPro" id="IPR017970">
    <property type="entry name" value="Homeobox_CS"/>
</dbReference>
<dbReference type="GO" id="GO:0000981">
    <property type="term" value="F:DNA-binding transcription factor activity, RNA polymerase II-specific"/>
    <property type="evidence" value="ECO:0007669"/>
    <property type="project" value="InterPro"/>
</dbReference>
<accession>A0A225ARF7</accession>
<feature type="domain" description="C2H2-type" evidence="8">
    <location>
        <begin position="259"/>
        <end position="287"/>
    </location>
</feature>
<dbReference type="AlphaFoldDB" id="A0A225ARF7"/>
<dbReference type="GO" id="GO:0003677">
    <property type="term" value="F:DNA binding"/>
    <property type="evidence" value="ECO:0007669"/>
    <property type="project" value="UniProtKB-UniRule"/>
</dbReference>
<keyword evidence="2 5" id="KW-0371">Homeobox</keyword>
<evidence type="ECO:0000256" key="4">
    <source>
        <dbReference type="PROSITE-ProRule" id="PRU00042"/>
    </source>
</evidence>
<evidence type="ECO:0000256" key="1">
    <source>
        <dbReference type="ARBA" id="ARBA00023125"/>
    </source>
</evidence>